<dbReference type="PROSITE" id="PS50111">
    <property type="entry name" value="CHEMOTAXIS_TRANSDUC_2"/>
    <property type="match status" value="1"/>
</dbReference>
<dbReference type="CDD" id="cd06225">
    <property type="entry name" value="HAMP"/>
    <property type="match status" value="1"/>
</dbReference>
<evidence type="ECO:0000313" key="11">
    <source>
        <dbReference type="Proteomes" id="UP000809829"/>
    </source>
</evidence>
<sequence>MKRLRNMRVASKIFILIIISVFSLGTVGMIGYFYMNDMANNSEEMYEDRLLPIMWLGQIRINNRVSDAEILASIMTKDTSVRDQHIAEAKKRKNQNNQLFLQYEGTYLLPEEKAYILTYKEQLEELTAIREEMTELILSGKEDMAFELYETKASKLRGEVNTTVNALQKVNDERAQSLYEESKADKKIATIIFIAVITGTILLSIVAGLFISRIIVRPLNEMKDLLLKAETGDFTVEGSYQSKDEIGMVVASFNQTIKGVRTIMTSINGISELVAASSEQLSASVEQNSTASEHISKLTQDLANGSIQQVQSVEDSKDILKEMTHQTKQIAENVKKASESSTLMTATSIGGNESIEKVTMKMNAIYDNVKGLEGSITGLSSNLDEIEEVNEMITTIADQTNLLALNATIEAARAGTHGKGFAVVAAEVRKLAEQSAKSAEQIKKLIMTIQKETTQTKESMRLTTKEVKDGLIVVEEAGTSFRSIKGSIDDVVSQLRHVVETVGELSSGAGQVDLSIQEVNKVALQTASNTQSVSATTEEQLASMEEVASAANDLAKMAEELQSLILHFKV</sequence>
<keyword evidence="4 6" id="KW-0807">Transducer</keyword>
<feature type="domain" description="HAMP" evidence="9">
    <location>
        <begin position="213"/>
        <end position="265"/>
    </location>
</feature>
<dbReference type="InterPro" id="IPR024478">
    <property type="entry name" value="HlyB_4HB_MCP"/>
</dbReference>
<keyword evidence="3 7" id="KW-0472">Membrane</keyword>
<name>A0ABS2QZ91_9BACI</name>
<dbReference type="InterPro" id="IPR047347">
    <property type="entry name" value="YvaQ-like_sensor"/>
</dbReference>
<comment type="caution">
    <text evidence="10">The sequence shown here is derived from an EMBL/GenBank/DDBJ whole genome shotgun (WGS) entry which is preliminary data.</text>
</comment>
<dbReference type="PRINTS" id="PR00260">
    <property type="entry name" value="CHEMTRNSDUCR"/>
</dbReference>
<dbReference type="Proteomes" id="UP000809829">
    <property type="component" value="Unassembled WGS sequence"/>
</dbReference>
<dbReference type="CDD" id="cd11386">
    <property type="entry name" value="MCP_signal"/>
    <property type="match status" value="1"/>
</dbReference>
<keyword evidence="2" id="KW-1003">Cell membrane</keyword>
<dbReference type="SMART" id="SM00304">
    <property type="entry name" value="HAMP"/>
    <property type="match status" value="1"/>
</dbReference>
<gene>
    <name evidence="10" type="ORF">JOC83_003117</name>
</gene>
<proteinExistence type="inferred from homology"/>
<dbReference type="InterPro" id="IPR003660">
    <property type="entry name" value="HAMP_dom"/>
</dbReference>
<evidence type="ECO:0000313" key="10">
    <source>
        <dbReference type="EMBL" id="MBM7704262.1"/>
    </source>
</evidence>
<evidence type="ECO:0000256" key="3">
    <source>
        <dbReference type="ARBA" id="ARBA00023136"/>
    </source>
</evidence>
<evidence type="ECO:0000256" key="1">
    <source>
        <dbReference type="ARBA" id="ARBA00004236"/>
    </source>
</evidence>
<feature type="domain" description="Methyl-accepting transducer" evidence="8">
    <location>
        <begin position="284"/>
        <end position="555"/>
    </location>
</feature>
<dbReference type="SUPFAM" id="SSF58104">
    <property type="entry name" value="Methyl-accepting chemotaxis protein (MCP) signaling domain"/>
    <property type="match status" value="1"/>
</dbReference>
<feature type="transmembrane region" description="Helical" evidence="7">
    <location>
        <begin position="12"/>
        <end position="35"/>
    </location>
</feature>
<keyword evidence="7" id="KW-0812">Transmembrane</keyword>
<dbReference type="PANTHER" id="PTHR32089:SF112">
    <property type="entry name" value="LYSOZYME-LIKE PROTEIN-RELATED"/>
    <property type="match status" value="1"/>
</dbReference>
<feature type="transmembrane region" description="Helical" evidence="7">
    <location>
        <begin position="188"/>
        <end position="216"/>
    </location>
</feature>
<dbReference type="Gene3D" id="6.10.340.10">
    <property type="match status" value="1"/>
</dbReference>
<reference evidence="10 11" key="1">
    <citation type="submission" date="2021-01" db="EMBL/GenBank/DDBJ databases">
        <title>Genomic Encyclopedia of Type Strains, Phase IV (KMG-IV): sequencing the most valuable type-strain genomes for metagenomic binning, comparative biology and taxonomic classification.</title>
        <authorList>
            <person name="Goeker M."/>
        </authorList>
    </citation>
    <scope>NUCLEOTIDE SEQUENCE [LARGE SCALE GENOMIC DNA]</scope>
    <source>
        <strain evidence="10 11">DSM 104297</strain>
    </source>
</reference>
<keyword evidence="11" id="KW-1185">Reference proteome</keyword>
<evidence type="ECO:0000259" key="9">
    <source>
        <dbReference type="PROSITE" id="PS50885"/>
    </source>
</evidence>
<comment type="similarity">
    <text evidence="5">Belongs to the methyl-accepting chemotaxis (MCP) protein family.</text>
</comment>
<dbReference type="InterPro" id="IPR004090">
    <property type="entry name" value="Chemotax_Me-accpt_rcpt"/>
</dbReference>
<comment type="subcellular location">
    <subcellularLocation>
        <location evidence="1">Cell membrane</location>
    </subcellularLocation>
</comment>
<evidence type="ECO:0000256" key="5">
    <source>
        <dbReference type="ARBA" id="ARBA00029447"/>
    </source>
</evidence>
<evidence type="ECO:0000256" key="4">
    <source>
        <dbReference type="ARBA" id="ARBA00023224"/>
    </source>
</evidence>
<dbReference type="CDD" id="cd19411">
    <property type="entry name" value="MCP2201-like_sensor"/>
    <property type="match status" value="1"/>
</dbReference>
<dbReference type="Gene3D" id="1.10.287.950">
    <property type="entry name" value="Methyl-accepting chemotaxis protein"/>
    <property type="match status" value="1"/>
</dbReference>
<keyword evidence="7" id="KW-1133">Transmembrane helix</keyword>
<evidence type="ECO:0000256" key="7">
    <source>
        <dbReference type="SAM" id="Phobius"/>
    </source>
</evidence>
<dbReference type="EMBL" id="JAFBFC010000006">
    <property type="protein sequence ID" value="MBM7704262.1"/>
    <property type="molecule type" value="Genomic_DNA"/>
</dbReference>
<dbReference type="PROSITE" id="PS50885">
    <property type="entry name" value="HAMP"/>
    <property type="match status" value="1"/>
</dbReference>
<organism evidence="10 11">
    <name type="scientific">Priestia iocasae</name>
    <dbReference type="NCBI Taxonomy" id="2291674"/>
    <lineage>
        <taxon>Bacteria</taxon>
        <taxon>Bacillati</taxon>
        <taxon>Bacillota</taxon>
        <taxon>Bacilli</taxon>
        <taxon>Bacillales</taxon>
        <taxon>Bacillaceae</taxon>
        <taxon>Priestia</taxon>
    </lineage>
</organism>
<dbReference type="Pfam" id="PF12729">
    <property type="entry name" value="4HB_MCP_1"/>
    <property type="match status" value="1"/>
</dbReference>
<dbReference type="Pfam" id="PF00672">
    <property type="entry name" value="HAMP"/>
    <property type="match status" value="1"/>
</dbReference>
<dbReference type="PANTHER" id="PTHR32089">
    <property type="entry name" value="METHYL-ACCEPTING CHEMOTAXIS PROTEIN MCPB"/>
    <property type="match status" value="1"/>
</dbReference>
<evidence type="ECO:0000259" key="8">
    <source>
        <dbReference type="PROSITE" id="PS50111"/>
    </source>
</evidence>
<dbReference type="InterPro" id="IPR004089">
    <property type="entry name" value="MCPsignal_dom"/>
</dbReference>
<dbReference type="SMART" id="SM00283">
    <property type="entry name" value="MA"/>
    <property type="match status" value="1"/>
</dbReference>
<evidence type="ECO:0000256" key="6">
    <source>
        <dbReference type="PROSITE-ProRule" id="PRU00284"/>
    </source>
</evidence>
<evidence type="ECO:0000256" key="2">
    <source>
        <dbReference type="ARBA" id="ARBA00022475"/>
    </source>
</evidence>
<accession>A0ABS2QZ91</accession>
<dbReference type="Pfam" id="PF00015">
    <property type="entry name" value="MCPsignal"/>
    <property type="match status" value="1"/>
</dbReference>
<protein>
    <submittedName>
        <fullName evidence="10">Methyl-accepting chemotaxis protein</fullName>
    </submittedName>
</protein>
<dbReference type="RefSeq" id="WP_205188272.1">
    <property type="nucleotide sequence ID" value="NZ_JAFBFC010000006.1"/>
</dbReference>